<organism evidence="1 2">
    <name type="scientific">Streptomyces roseoverticillatus</name>
    <dbReference type="NCBI Taxonomy" id="66429"/>
    <lineage>
        <taxon>Bacteria</taxon>
        <taxon>Bacillati</taxon>
        <taxon>Actinomycetota</taxon>
        <taxon>Actinomycetes</taxon>
        <taxon>Kitasatosporales</taxon>
        <taxon>Streptomycetaceae</taxon>
        <taxon>Streptomyces</taxon>
    </lineage>
</organism>
<protein>
    <submittedName>
        <fullName evidence="1">Uncharacterized protein</fullName>
    </submittedName>
</protein>
<sequence>MNRAKVTDVFVFARGDSAVYVDPIVGDFRAGDHVRVVRGGIETAEAIIFPRDGSFTAAGQSGRRPHALVKGFVCAVGDIIEAE</sequence>
<proteinExistence type="predicted"/>
<evidence type="ECO:0000313" key="1">
    <source>
        <dbReference type="EMBL" id="MEV4922043.1"/>
    </source>
</evidence>
<accession>A0ABV3INF1</accession>
<keyword evidence="2" id="KW-1185">Reference proteome</keyword>
<dbReference type="RefSeq" id="WP_366086771.1">
    <property type="nucleotide sequence ID" value="NZ_JBFASG010000003.1"/>
</dbReference>
<evidence type="ECO:0000313" key="2">
    <source>
        <dbReference type="Proteomes" id="UP001552479"/>
    </source>
</evidence>
<reference evidence="1 2" key="1">
    <citation type="submission" date="2024-06" db="EMBL/GenBank/DDBJ databases">
        <title>The Natural Products Discovery Center: Release of the First 8490 Sequenced Strains for Exploring Actinobacteria Biosynthetic Diversity.</title>
        <authorList>
            <person name="Kalkreuter E."/>
            <person name="Kautsar S.A."/>
            <person name="Yang D."/>
            <person name="Bader C.D."/>
            <person name="Teijaro C.N."/>
            <person name="Fluegel L."/>
            <person name="Davis C.M."/>
            <person name="Simpson J.R."/>
            <person name="Lauterbach L."/>
            <person name="Steele A.D."/>
            <person name="Gui C."/>
            <person name="Meng S."/>
            <person name="Li G."/>
            <person name="Viehrig K."/>
            <person name="Ye F."/>
            <person name="Su P."/>
            <person name="Kiefer A.F."/>
            <person name="Nichols A."/>
            <person name="Cepeda A.J."/>
            <person name="Yan W."/>
            <person name="Fan B."/>
            <person name="Jiang Y."/>
            <person name="Adhikari A."/>
            <person name="Zheng C.-J."/>
            <person name="Schuster L."/>
            <person name="Cowan T.M."/>
            <person name="Smanski M.J."/>
            <person name="Chevrette M.G."/>
            <person name="De Carvalho L.P.S."/>
            <person name="Shen B."/>
        </authorList>
    </citation>
    <scope>NUCLEOTIDE SEQUENCE [LARGE SCALE GENOMIC DNA]</scope>
    <source>
        <strain evidence="1 2">NPDC053791</strain>
    </source>
</reference>
<comment type="caution">
    <text evidence="1">The sequence shown here is derived from an EMBL/GenBank/DDBJ whole genome shotgun (WGS) entry which is preliminary data.</text>
</comment>
<gene>
    <name evidence="1" type="ORF">AB0L03_04210</name>
</gene>
<name>A0ABV3INF1_9ACTN</name>
<dbReference type="Proteomes" id="UP001552479">
    <property type="component" value="Unassembled WGS sequence"/>
</dbReference>
<dbReference type="EMBL" id="JBFASG010000003">
    <property type="protein sequence ID" value="MEV4922043.1"/>
    <property type="molecule type" value="Genomic_DNA"/>
</dbReference>